<accession>A0A430G594</accession>
<comment type="caution">
    <text evidence="3">The sequence shown here is derived from an EMBL/GenBank/DDBJ whole genome shotgun (WGS) entry which is preliminary data.</text>
</comment>
<feature type="chain" id="PRO_5019009232" evidence="2">
    <location>
        <begin position="32"/>
        <end position="79"/>
    </location>
</feature>
<feature type="region of interest" description="Disordered" evidence="1">
    <location>
        <begin position="55"/>
        <end position="79"/>
    </location>
</feature>
<dbReference type="EMBL" id="QQYZ01000005">
    <property type="protein sequence ID" value="RSY87440.1"/>
    <property type="molecule type" value="Genomic_DNA"/>
</dbReference>
<evidence type="ECO:0000313" key="4">
    <source>
        <dbReference type="Proteomes" id="UP000287746"/>
    </source>
</evidence>
<dbReference type="AlphaFoldDB" id="A0A430G594"/>
<evidence type="ECO:0000256" key="2">
    <source>
        <dbReference type="SAM" id="SignalP"/>
    </source>
</evidence>
<proteinExistence type="predicted"/>
<sequence length="79" mass="8573">MRSDAAQIGEVHRMKLRLLLVAPLLATGACAATPDTLNSLAVGICQKQEGCHVRDQAPRHGSQQQRAVEDVIEGRQEPM</sequence>
<feature type="signal peptide" evidence="2">
    <location>
        <begin position="1"/>
        <end position="31"/>
    </location>
</feature>
<evidence type="ECO:0000256" key="1">
    <source>
        <dbReference type="SAM" id="MobiDB-lite"/>
    </source>
</evidence>
<organism evidence="3 4">
    <name type="scientific">Sphingomonas koreensis</name>
    <dbReference type="NCBI Taxonomy" id="93064"/>
    <lineage>
        <taxon>Bacteria</taxon>
        <taxon>Pseudomonadati</taxon>
        <taxon>Pseudomonadota</taxon>
        <taxon>Alphaproteobacteria</taxon>
        <taxon>Sphingomonadales</taxon>
        <taxon>Sphingomonadaceae</taxon>
        <taxon>Sphingomonas</taxon>
    </lineage>
</organism>
<keyword evidence="2" id="KW-0732">Signal</keyword>
<feature type="compositionally biased region" description="Basic and acidic residues" evidence="1">
    <location>
        <begin position="67"/>
        <end position="79"/>
    </location>
</feature>
<protein>
    <submittedName>
        <fullName evidence="3">Uncharacterized protein</fullName>
    </submittedName>
</protein>
<evidence type="ECO:0000313" key="3">
    <source>
        <dbReference type="EMBL" id="RSY87440.1"/>
    </source>
</evidence>
<reference evidence="3 4" key="1">
    <citation type="submission" date="2018-07" db="EMBL/GenBank/DDBJ databases">
        <title>Genomic and Epidemiologic Investigation of an Indolent Hospital Outbreak.</title>
        <authorList>
            <person name="Johnson R.C."/>
            <person name="Deming C."/>
            <person name="Conlan S."/>
            <person name="Zellmer C.J."/>
            <person name="Michelin A.V."/>
            <person name="Lee-Lin S."/>
            <person name="Thomas P.J."/>
            <person name="Park M."/>
            <person name="Weingarten R.A."/>
            <person name="Less J."/>
            <person name="Dekker J.P."/>
            <person name="Frank K.M."/>
            <person name="Musser K.A."/>
            <person name="Mcquiston J.R."/>
            <person name="Henderson D.K."/>
            <person name="Lau A.F."/>
            <person name="Palmore T.N."/>
            <person name="Segre J.A."/>
        </authorList>
    </citation>
    <scope>NUCLEOTIDE SEQUENCE [LARGE SCALE GENOMIC DNA]</scope>
    <source>
        <strain evidence="3 4">SK-CDC1_0717</strain>
    </source>
</reference>
<name>A0A430G594_9SPHN</name>
<dbReference type="Proteomes" id="UP000287746">
    <property type="component" value="Unassembled WGS sequence"/>
</dbReference>
<gene>
    <name evidence="3" type="ORF">DAH66_07335</name>
</gene>
<dbReference type="PROSITE" id="PS51257">
    <property type="entry name" value="PROKAR_LIPOPROTEIN"/>
    <property type="match status" value="1"/>
</dbReference>